<keyword evidence="2" id="KW-1185">Reference proteome</keyword>
<accession>A0ACB6RTE1</accession>
<name>A0ACB6RTE1_9PLEO</name>
<dbReference type="EMBL" id="MU006730">
    <property type="protein sequence ID" value="KAF2624552.1"/>
    <property type="molecule type" value="Genomic_DNA"/>
</dbReference>
<dbReference type="Proteomes" id="UP000799754">
    <property type="component" value="Unassembled WGS sequence"/>
</dbReference>
<reference evidence="1" key="1">
    <citation type="journal article" date="2020" name="Stud. Mycol.">
        <title>101 Dothideomycetes genomes: a test case for predicting lifestyles and emergence of pathogens.</title>
        <authorList>
            <person name="Haridas S."/>
            <person name="Albert R."/>
            <person name="Binder M."/>
            <person name="Bloem J."/>
            <person name="Labutti K."/>
            <person name="Salamov A."/>
            <person name="Andreopoulos B."/>
            <person name="Baker S."/>
            <person name="Barry K."/>
            <person name="Bills G."/>
            <person name="Bluhm B."/>
            <person name="Cannon C."/>
            <person name="Castanera R."/>
            <person name="Culley D."/>
            <person name="Daum C."/>
            <person name="Ezra D."/>
            <person name="Gonzalez J."/>
            <person name="Henrissat B."/>
            <person name="Kuo A."/>
            <person name="Liang C."/>
            <person name="Lipzen A."/>
            <person name="Lutzoni F."/>
            <person name="Magnuson J."/>
            <person name="Mondo S."/>
            <person name="Nolan M."/>
            <person name="Ohm R."/>
            <person name="Pangilinan J."/>
            <person name="Park H.-J."/>
            <person name="Ramirez L."/>
            <person name="Alfaro M."/>
            <person name="Sun H."/>
            <person name="Tritt A."/>
            <person name="Yoshinaga Y."/>
            <person name="Zwiers L.-H."/>
            <person name="Turgeon B."/>
            <person name="Goodwin S."/>
            <person name="Spatafora J."/>
            <person name="Crous P."/>
            <person name="Grigoriev I."/>
        </authorList>
    </citation>
    <scope>NUCLEOTIDE SEQUENCE</scope>
    <source>
        <strain evidence="1">CBS 525.71</strain>
    </source>
</reference>
<evidence type="ECO:0000313" key="1">
    <source>
        <dbReference type="EMBL" id="KAF2624552.1"/>
    </source>
</evidence>
<organism evidence="1 2">
    <name type="scientific">Macroventuria anomochaeta</name>
    <dbReference type="NCBI Taxonomy" id="301207"/>
    <lineage>
        <taxon>Eukaryota</taxon>
        <taxon>Fungi</taxon>
        <taxon>Dikarya</taxon>
        <taxon>Ascomycota</taxon>
        <taxon>Pezizomycotina</taxon>
        <taxon>Dothideomycetes</taxon>
        <taxon>Pleosporomycetidae</taxon>
        <taxon>Pleosporales</taxon>
        <taxon>Pleosporineae</taxon>
        <taxon>Didymellaceae</taxon>
        <taxon>Macroventuria</taxon>
    </lineage>
</organism>
<gene>
    <name evidence="1" type="ORF">BU25DRAFT_461079</name>
</gene>
<comment type="caution">
    <text evidence="1">The sequence shown here is derived from an EMBL/GenBank/DDBJ whole genome shotgun (WGS) entry which is preliminary data.</text>
</comment>
<sequence length="230" mass="25491">MLFITSALLAFTAFKVTAYPRHEPGGIHHVESTDKIALTRRSWTHHVELSNPKRGVTHHVAALSNTTLIPRAEKGICATLELPTEASYKIGYEAFCTKYVPYEVYLTMGTTSSDLVATYMLKTHLGTEIPWIFKIRTEAWGGSKPYLLKRDKCMAGFRNMLEGERAKVGTNYCVVDRSGGNGESKKLSGQGFVLVTGGAITWAKGDVNDGSRYEARRRKGDFDPNNPTKV</sequence>
<proteinExistence type="predicted"/>
<evidence type="ECO:0000313" key="2">
    <source>
        <dbReference type="Proteomes" id="UP000799754"/>
    </source>
</evidence>
<protein>
    <submittedName>
        <fullName evidence="1">Uncharacterized protein</fullName>
    </submittedName>
</protein>